<feature type="transmembrane region" description="Helical" evidence="6">
    <location>
        <begin position="253"/>
        <end position="274"/>
    </location>
</feature>
<protein>
    <submittedName>
        <fullName evidence="7">Polysaccharide biosynthesis protein</fullName>
    </submittedName>
</protein>
<evidence type="ECO:0000313" key="7">
    <source>
        <dbReference type="EMBL" id="VYT95826.1"/>
    </source>
</evidence>
<feature type="transmembrane region" description="Helical" evidence="6">
    <location>
        <begin position="92"/>
        <end position="112"/>
    </location>
</feature>
<dbReference type="RefSeq" id="WP_156719459.1">
    <property type="nucleotide sequence ID" value="NZ_CACRUF010000019.1"/>
</dbReference>
<dbReference type="EMBL" id="CACRUF010000019">
    <property type="protein sequence ID" value="VYT95826.1"/>
    <property type="molecule type" value="Genomic_DNA"/>
</dbReference>
<feature type="transmembrane region" description="Helical" evidence="6">
    <location>
        <begin position="163"/>
        <end position="183"/>
    </location>
</feature>
<dbReference type="InterPro" id="IPR002797">
    <property type="entry name" value="Polysacc_synth"/>
</dbReference>
<evidence type="ECO:0000256" key="2">
    <source>
        <dbReference type="ARBA" id="ARBA00022475"/>
    </source>
</evidence>
<feature type="transmembrane region" description="Helical" evidence="6">
    <location>
        <begin position="12"/>
        <end position="40"/>
    </location>
</feature>
<evidence type="ECO:0000256" key="3">
    <source>
        <dbReference type="ARBA" id="ARBA00022692"/>
    </source>
</evidence>
<organism evidence="7">
    <name type="scientific">Veillonella dispar</name>
    <dbReference type="NCBI Taxonomy" id="39778"/>
    <lineage>
        <taxon>Bacteria</taxon>
        <taxon>Bacillati</taxon>
        <taxon>Bacillota</taxon>
        <taxon>Negativicutes</taxon>
        <taxon>Veillonellales</taxon>
        <taxon>Veillonellaceae</taxon>
        <taxon>Veillonella</taxon>
    </lineage>
</organism>
<gene>
    <name evidence="7" type="ORF">VDLFYP95_01146</name>
</gene>
<feature type="transmembrane region" description="Helical" evidence="6">
    <location>
        <begin position="52"/>
        <end position="72"/>
    </location>
</feature>
<dbReference type="InterPro" id="IPR050833">
    <property type="entry name" value="Poly_Biosynth_Transport"/>
</dbReference>
<feature type="transmembrane region" description="Helical" evidence="6">
    <location>
        <begin position="316"/>
        <end position="338"/>
    </location>
</feature>
<keyword evidence="3 6" id="KW-0812">Transmembrane</keyword>
<keyword evidence="5 6" id="KW-0472">Membrane</keyword>
<feature type="transmembrane region" description="Helical" evidence="6">
    <location>
        <begin position="228"/>
        <end position="247"/>
    </location>
</feature>
<feature type="transmembrane region" description="Helical" evidence="6">
    <location>
        <begin position="379"/>
        <end position="397"/>
    </location>
</feature>
<dbReference type="AlphaFoldDB" id="A0A6N3B1Z3"/>
<dbReference type="PANTHER" id="PTHR30250:SF26">
    <property type="entry name" value="PSMA PROTEIN"/>
    <property type="match status" value="1"/>
</dbReference>
<feature type="transmembrane region" description="Helical" evidence="6">
    <location>
        <begin position="124"/>
        <end position="143"/>
    </location>
</feature>
<evidence type="ECO:0000256" key="6">
    <source>
        <dbReference type="SAM" id="Phobius"/>
    </source>
</evidence>
<keyword evidence="2" id="KW-1003">Cell membrane</keyword>
<keyword evidence="4 6" id="KW-1133">Transmembrane helix</keyword>
<evidence type="ECO:0000256" key="1">
    <source>
        <dbReference type="ARBA" id="ARBA00004651"/>
    </source>
</evidence>
<dbReference type="GO" id="GO:0005886">
    <property type="term" value="C:plasma membrane"/>
    <property type="evidence" value="ECO:0007669"/>
    <property type="project" value="UniProtKB-SubCell"/>
</dbReference>
<proteinExistence type="predicted"/>
<name>A0A6N3B1Z3_9FIRM</name>
<evidence type="ECO:0000256" key="5">
    <source>
        <dbReference type="ARBA" id="ARBA00023136"/>
    </source>
</evidence>
<feature type="transmembrane region" description="Helical" evidence="6">
    <location>
        <begin position="344"/>
        <end position="367"/>
    </location>
</feature>
<evidence type="ECO:0000256" key="4">
    <source>
        <dbReference type="ARBA" id="ARBA00022989"/>
    </source>
</evidence>
<feature type="transmembrane region" description="Helical" evidence="6">
    <location>
        <begin position="403"/>
        <end position="420"/>
    </location>
</feature>
<feature type="transmembrane region" description="Helical" evidence="6">
    <location>
        <begin position="467"/>
        <end position="484"/>
    </location>
</feature>
<reference evidence="7" key="1">
    <citation type="submission" date="2019-11" db="EMBL/GenBank/DDBJ databases">
        <authorList>
            <person name="Feng L."/>
        </authorList>
    </citation>
    <scope>NUCLEOTIDE SEQUENCE</scope>
    <source>
        <strain evidence="7">VdisparLFYP95</strain>
    </source>
</reference>
<feature type="transmembrane region" description="Helical" evidence="6">
    <location>
        <begin position="189"/>
        <end position="207"/>
    </location>
</feature>
<sequence length="507" mass="58262">MNQTLSTQRKLGTLLSYAMLLCNTIINLAYVPILLTFIGISEFGLYRLLGSIIAYFNVLDFGLSTTIIRFLVKYRVENNQKCIDKLITMSLILYMIIGLILCLIGLVFYYFIPTIFSDSLTPGMINSAKTIFILLLINLLMLFSSKVFDAIIISKERFVFHRLISLLQIILQPFVIVATVYFYPTALSVVIVQTLFNLVLAIVKIIYCKYKLNTVFRYYGWDNSIIISIRNLSISLFVVSVVDQIFWQSSQLLIGMKISAAAVAVYAIASQIYINYMNISLAISGTLLPKVTTMVAENYDNESFQELFLRIGRLQFYLLSFITSCFIIFGHGFLHYWVGDEFSIVYSITLLIIIPFTIDLIQNVGLAIMQARNVFHIRAMIYTFVGILNIVLSYYWIDLYGVIGGALATGLCMLIGNGLLMNIYYQKYLKLDIFNFWKKIFPILFVCILTTFFGNIILSQIDLQKSIYLFISSIVFYSLIYFIIQWKLNFNSYEKGIFYSIVSKFNR</sequence>
<accession>A0A6N3B1Z3</accession>
<comment type="subcellular location">
    <subcellularLocation>
        <location evidence="1">Cell membrane</location>
        <topology evidence="1">Multi-pass membrane protein</topology>
    </subcellularLocation>
</comment>
<dbReference type="PANTHER" id="PTHR30250">
    <property type="entry name" value="PST FAMILY PREDICTED COLANIC ACID TRANSPORTER"/>
    <property type="match status" value="1"/>
</dbReference>
<feature type="transmembrane region" description="Helical" evidence="6">
    <location>
        <begin position="440"/>
        <end position="461"/>
    </location>
</feature>
<dbReference type="Pfam" id="PF01943">
    <property type="entry name" value="Polysacc_synt"/>
    <property type="match status" value="1"/>
</dbReference>